<feature type="compositionally biased region" description="Basic and acidic residues" evidence="1">
    <location>
        <begin position="46"/>
        <end position="70"/>
    </location>
</feature>
<protein>
    <submittedName>
        <fullName evidence="2">Uncharacterized protein</fullName>
    </submittedName>
</protein>
<proteinExistence type="predicted"/>
<dbReference type="RefSeq" id="XP_040769507.1">
    <property type="nucleotide sequence ID" value="XM_040901385.1"/>
</dbReference>
<evidence type="ECO:0000313" key="3">
    <source>
        <dbReference type="Proteomes" id="UP000076871"/>
    </source>
</evidence>
<dbReference type="EMBL" id="KV427606">
    <property type="protein sequence ID" value="KZT11859.1"/>
    <property type="molecule type" value="Genomic_DNA"/>
</dbReference>
<evidence type="ECO:0000313" key="2">
    <source>
        <dbReference type="EMBL" id="KZT11859.1"/>
    </source>
</evidence>
<keyword evidence="3" id="KW-1185">Reference proteome</keyword>
<accession>A0A165HKT0</accession>
<dbReference type="Proteomes" id="UP000076871">
    <property type="component" value="Unassembled WGS sequence"/>
</dbReference>
<feature type="compositionally biased region" description="Basic and acidic residues" evidence="1">
    <location>
        <begin position="1"/>
        <end position="18"/>
    </location>
</feature>
<name>A0A165HKT0_9APHY</name>
<organism evidence="2 3">
    <name type="scientific">Laetiporus sulphureus 93-53</name>
    <dbReference type="NCBI Taxonomy" id="1314785"/>
    <lineage>
        <taxon>Eukaryota</taxon>
        <taxon>Fungi</taxon>
        <taxon>Dikarya</taxon>
        <taxon>Basidiomycota</taxon>
        <taxon>Agaricomycotina</taxon>
        <taxon>Agaricomycetes</taxon>
        <taxon>Polyporales</taxon>
        <taxon>Laetiporus</taxon>
    </lineage>
</organism>
<dbReference type="AlphaFoldDB" id="A0A165HKT0"/>
<dbReference type="InParanoid" id="A0A165HKT0"/>
<reference evidence="2 3" key="1">
    <citation type="journal article" date="2016" name="Mol. Biol. Evol.">
        <title>Comparative Genomics of Early-Diverging Mushroom-Forming Fungi Provides Insights into the Origins of Lignocellulose Decay Capabilities.</title>
        <authorList>
            <person name="Nagy L.G."/>
            <person name="Riley R."/>
            <person name="Tritt A."/>
            <person name="Adam C."/>
            <person name="Daum C."/>
            <person name="Floudas D."/>
            <person name="Sun H."/>
            <person name="Yadav J.S."/>
            <person name="Pangilinan J."/>
            <person name="Larsson K.H."/>
            <person name="Matsuura K."/>
            <person name="Barry K."/>
            <person name="Labutti K."/>
            <person name="Kuo R."/>
            <person name="Ohm R.A."/>
            <person name="Bhattacharya S.S."/>
            <person name="Shirouzu T."/>
            <person name="Yoshinaga Y."/>
            <person name="Martin F.M."/>
            <person name="Grigoriev I.V."/>
            <person name="Hibbett D.S."/>
        </authorList>
    </citation>
    <scope>NUCLEOTIDE SEQUENCE [LARGE SCALE GENOMIC DNA]</scope>
    <source>
        <strain evidence="2 3">93-53</strain>
    </source>
</reference>
<gene>
    <name evidence="2" type="ORF">LAESUDRAFT_155587</name>
</gene>
<feature type="region of interest" description="Disordered" evidence="1">
    <location>
        <begin position="1"/>
        <end position="80"/>
    </location>
</feature>
<feature type="compositionally biased region" description="Polar residues" evidence="1">
    <location>
        <begin position="26"/>
        <end position="39"/>
    </location>
</feature>
<sequence length="99" mass="11531">MHEVAVHNANEQRSEQHQRVRRQYGDRSNAQTPGKNRTGLTEELTDNVHERPSVRESKRRQPTDEDRGERTSQISKRQKKTVQVIVQYVSDAAPLWIAK</sequence>
<dbReference type="GeneID" id="63818417"/>
<evidence type="ECO:0000256" key="1">
    <source>
        <dbReference type="SAM" id="MobiDB-lite"/>
    </source>
</evidence>